<organism evidence="13 14">
    <name type="scientific">Phanerochaete sordida</name>
    <dbReference type="NCBI Taxonomy" id="48140"/>
    <lineage>
        <taxon>Eukaryota</taxon>
        <taxon>Fungi</taxon>
        <taxon>Dikarya</taxon>
        <taxon>Basidiomycota</taxon>
        <taxon>Agaricomycotina</taxon>
        <taxon>Agaricomycetes</taxon>
        <taxon>Polyporales</taxon>
        <taxon>Phanerochaetaceae</taxon>
        <taxon>Phanerochaete</taxon>
    </lineage>
</organism>
<evidence type="ECO:0000256" key="1">
    <source>
        <dbReference type="ARBA" id="ARBA00004123"/>
    </source>
</evidence>
<dbReference type="InterPro" id="IPR036390">
    <property type="entry name" value="WH_DNA-bd_sf"/>
</dbReference>
<evidence type="ECO:0000256" key="2">
    <source>
        <dbReference type="ARBA" id="ARBA00009543"/>
    </source>
</evidence>
<feature type="region of interest" description="Disordered" evidence="10">
    <location>
        <begin position="287"/>
        <end position="328"/>
    </location>
</feature>
<keyword evidence="7" id="KW-0539">Nucleus</keyword>
<dbReference type="InterPro" id="IPR003196">
    <property type="entry name" value="TFIIF_beta"/>
</dbReference>
<accession>A0A9P3G635</accession>
<dbReference type="PANTHER" id="PTHR10445:SF0">
    <property type="entry name" value="GENERAL TRANSCRIPTION FACTOR IIF SUBUNIT 2"/>
    <property type="match status" value="1"/>
</dbReference>
<comment type="similarity">
    <text evidence="2">Belongs to the TFIIF beta subunit family.</text>
</comment>
<evidence type="ECO:0000256" key="5">
    <source>
        <dbReference type="ARBA" id="ARBA00023125"/>
    </source>
</evidence>
<protein>
    <recommendedName>
        <fullName evidence="3">Transcription initiation factor IIF subunit beta</fullName>
    </recommendedName>
    <alternativeName>
        <fullName evidence="9">TFIIF medium subunit</fullName>
    </alternativeName>
    <alternativeName>
        <fullName evidence="8">TFIIF-beta</fullName>
    </alternativeName>
</protein>
<keyword evidence="4" id="KW-0805">Transcription regulation</keyword>
<dbReference type="Pfam" id="PF17683">
    <property type="entry name" value="TFIIF_beta_N"/>
    <property type="match status" value="1"/>
</dbReference>
<feature type="domain" description="TFIIF beta subunit N-terminal" evidence="12">
    <location>
        <begin position="39"/>
        <end position="147"/>
    </location>
</feature>
<evidence type="ECO:0000313" key="14">
    <source>
        <dbReference type="Proteomes" id="UP000703269"/>
    </source>
</evidence>
<reference evidence="13 14" key="1">
    <citation type="submission" date="2021-08" db="EMBL/GenBank/DDBJ databases">
        <title>Draft Genome Sequence of Phanerochaete sordida strain YK-624.</title>
        <authorList>
            <person name="Mori T."/>
            <person name="Dohra H."/>
            <person name="Suzuki T."/>
            <person name="Kawagishi H."/>
            <person name="Hirai H."/>
        </authorList>
    </citation>
    <scope>NUCLEOTIDE SEQUENCE [LARGE SCALE GENOMIC DNA]</scope>
    <source>
        <strain evidence="13 14">YK-624</strain>
    </source>
</reference>
<feature type="compositionally biased region" description="Basic and acidic residues" evidence="10">
    <location>
        <begin position="7"/>
        <end position="23"/>
    </location>
</feature>
<evidence type="ECO:0000259" key="11">
    <source>
        <dbReference type="Pfam" id="PF02270"/>
    </source>
</evidence>
<dbReference type="CDD" id="cd07980">
    <property type="entry name" value="TFIIF_beta"/>
    <property type="match status" value="1"/>
</dbReference>
<comment type="caution">
    <text evidence="13">The sequence shown here is derived from an EMBL/GenBank/DDBJ whole genome shotgun (WGS) entry which is preliminary data.</text>
</comment>
<dbReference type="AlphaFoldDB" id="A0A9P3G635"/>
<evidence type="ECO:0000256" key="9">
    <source>
        <dbReference type="ARBA" id="ARBA00081863"/>
    </source>
</evidence>
<dbReference type="GO" id="GO:0003677">
    <property type="term" value="F:DNA binding"/>
    <property type="evidence" value="ECO:0007669"/>
    <property type="project" value="UniProtKB-KW"/>
</dbReference>
<dbReference type="SUPFAM" id="SSF46785">
    <property type="entry name" value="Winged helix' DNA-binding domain"/>
    <property type="match status" value="1"/>
</dbReference>
<keyword evidence="5" id="KW-0238">DNA-binding</keyword>
<dbReference type="InterPro" id="IPR011039">
    <property type="entry name" value="TFIIF_interaction"/>
</dbReference>
<dbReference type="GO" id="GO:0005674">
    <property type="term" value="C:transcription factor TFIIF complex"/>
    <property type="evidence" value="ECO:0007669"/>
    <property type="project" value="InterPro"/>
</dbReference>
<gene>
    <name evidence="13" type="ORF">PsYK624_060410</name>
</gene>
<evidence type="ECO:0000256" key="8">
    <source>
        <dbReference type="ARBA" id="ARBA00081473"/>
    </source>
</evidence>
<evidence type="ECO:0000256" key="3">
    <source>
        <dbReference type="ARBA" id="ARBA00021453"/>
    </source>
</evidence>
<dbReference type="OrthoDB" id="449280at2759"/>
<dbReference type="FunFam" id="1.10.10.10:FF:000035">
    <property type="entry name" value="General transcription factor IIF subunit 2"/>
    <property type="match status" value="1"/>
</dbReference>
<evidence type="ECO:0000256" key="7">
    <source>
        <dbReference type="ARBA" id="ARBA00023242"/>
    </source>
</evidence>
<keyword evidence="14" id="KW-1185">Reference proteome</keyword>
<dbReference type="PANTHER" id="PTHR10445">
    <property type="entry name" value="GENERAL TRANSCRIPTION FACTOR IIF SUBUNIT 2"/>
    <property type="match status" value="1"/>
</dbReference>
<evidence type="ECO:0000256" key="4">
    <source>
        <dbReference type="ARBA" id="ARBA00023015"/>
    </source>
</evidence>
<evidence type="ECO:0000313" key="13">
    <source>
        <dbReference type="EMBL" id="GJE89928.1"/>
    </source>
</evidence>
<dbReference type="Gene3D" id="1.10.10.10">
    <property type="entry name" value="Winged helix-like DNA-binding domain superfamily/Winged helix DNA-binding domain"/>
    <property type="match status" value="1"/>
</dbReference>
<evidence type="ECO:0000256" key="6">
    <source>
        <dbReference type="ARBA" id="ARBA00023163"/>
    </source>
</evidence>
<dbReference type="InterPro" id="IPR036388">
    <property type="entry name" value="WH-like_DNA-bd_sf"/>
</dbReference>
<dbReference type="GO" id="GO:0006367">
    <property type="term" value="P:transcription initiation at RNA polymerase II promoter"/>
    <property type="evidence" value="ECO:0007669"/>
    <property type="project" value="InterPro"/>
</dbReference>
<dbReference type="Pfam" id="PF02270">
    <property type="entry name" value="TFIIF_beta"/>
    <property type="match status" value="1"/>
</dbReference>
<sequence>MEDAAVEDEKKPFDAENGQHDEDAQPDPDESLMMDAGNGRVWLVKIPRHLMELWSSIDAENVHLATIRVYHQMKCEATGRSPKIVLILPPTAENPNEPGDQYELEIINEAVENQFVIAERAKEPGTASRARTTILTGRVKHECNLKPMLTEKYRQRLKMRSMRANMPTRTIKRIEDEHPGDRGTINRLTSGVTNTTGFSNLIKPKQKSKQFERMARMPRNQLLDALFSAFREREFWSVKELRARTQQPEVYLKDVLGEIAAMHRSGEHNGTWELLPNFKSDGIKGEDVPITNPNLNLEGVKMEDVEDFDDGEDDDDDDDDDDDMEEVS</sequence>
<feature type="compositionally biased region" description="Acidic residues" evidence="10">
    <location>
        <begin position="304"/>
        <end position="328"/>
    </location>
</feature>
<name>A0A9P3G635_9APHY</name>
<dbReference type="SUPFAM" id="SSF50916">
    <property type="entry name" value="Rap30/74 interaction domains"/>
    <property type="match status" value="1"/>
</dbReference>
<keyword evidence="6" id="KW-0804">Transcription</keyword>
<feature type="domain" description="TFIIF beta subunit HTH" evidence="11">
    <location>
        <begin position="215"/>
        <end position="279"/>
    </location>
</feature>
<evidence type="ECO:0000256" key="10">
    <source>
        <dbReference type="SAM" id="MobiDB-lite"/>
    </source>
</evidence>
<feature type="region of interest" description="Disordered" evidence="10">
    <location>
        <begin position="1"/>
        <end position="34"/>
    </location>
</feature>
<dbReference type="InterPro" id="IPR040450">
    <property type="entry name" value="TFIIF_beta_HTH"/>
</dbReference>
<evidence type="ECO:0000259" key="12">
    <source>
        <dbReference type="Pfam" id="PF17683"/>
    </source>
</evidence>
<comment type="subcellular location">
    <subcellularLocation>
        <location evidence="1">Nucleus</location>
    </subcellularLocation>
</comment>
<proteinExistence type="inferred from homology"/>
<dbReference type="Proteomes" id="UP000703269">
    <property type="component" value="Unassembled WGS sequence"/>
</dbReference>
<dbReference type="InterPro" id="IPR040504">
    <property type="entry name" value="TFIIF_beta_N"/>
</dbReference>
<dbReference type="EMBL" id="BPQB01000014">
    <property type="protein sequence ID" value="GJE89928.1"/>
    <property type="molecule type" value="Genomic_DNA"/>
</dbReference>